<dbReference type="Proteomes" id="UP000295278">
    <property type="component" value="Unassembled WGS sequence"/>
</dbReference>
<feature type="domain" description="Crassvirus muzzle protein C-terminal" evidence="1">
    <location>
        <begin position="49"/>
        <end position="120"/>
    </location>
</feature>
<sequence>MAQHTLSHSEKSHGWTSFWSYIPDLMLKLNNRFYSIKNGQLYLHNEDTGVQNNFYGVQYSSKIKMIINESSAEDKIFKTIVLEGNNPWEVALKTNYTESTIKSTEFNKRESRQFAYIRKNENANDFHGNTVQGIGVIQTIAGLNITFKAVSNFVSIGDVLYQLNGSANEPIGTIADVFENTITLAAIITAPVAGYYSFSKKNARIEGGEIRGYYLEVDLENTDTEKVELFAVNTNAVKSSITLTER</sequence>
<accession>A0A4R5B243</accession>
<evidence type="ECO:0000259" key="1">
    <source>
        <dbReference type="Pfam" id="PF25729"/>
    </source>
</evidence>
<evidence type="ECO:0000313" key="2">
    <source>
        <dbReference type="EMBL" id="TDD77112.1"/>
    </source>
</evidence>
<keyword evidence="3" id="KW-1185">Reference proteome</keyword>
<evidence type="ECO:0000313" key="3">
    <source>
        <dbReference type="Proteomes" id="UP000295278"/>
    </source>
</evidence>
<comment type="caution">
    <text evidence="2">The sequence shown here is derived from an EMBL/GenBank/DDBJ whole genome shotgun (WGS) entry which is preliminary data.</text>
</comment>
<protein>
    <recommendedName>
        <fullName evidence="1">Crassvirus muzzle protein C-terminal domain-containing protein</fullName>
    </recommendedName>
</protein>
<dbReference type="EMBL" id="SMFM01000002">
    <property type="protein sequence ID" value="TDD77112.1"/>
    <property type="molecule type" value="Genomic_DNA"/>
</dbReference>
<organism evidence="2 3">
    <name type="scientific">Flavobacterium caseinilyticum</name>
    <dbReference type="NCBI Taxonomy" id="2541732"/>
    <lineage>
        <taxon>Bacteria</taxon>
        <taxon>Pseudomonadati</taxon>
        <taxon>Bacteroidota</taxon>
        <taxon>Flavobacteriia</taxon>
        <taxon>Flavobacteriales</taxon>
        <taxon>Flavobacteriaceae</taxon>
        <taxon>Flavobacterium</taxon>
    </lineage>
</organism>
<proteinExistence type="predicted"/>
<dbReference type="AlphaFoldDB" id="A0A4R5B243"/>
<dbReference type="RefSeq" id="WP_131908908.1">
    <property type="nucleotide sequence ID" value="NZ_SMFM01000002.1"/>
</dbReference>
<dbReference type="Pfam" id="PF25729">
    <property type="entry name" value="crAss_MUZ_C"/>
    <property type="match status" value="1"/>
</dbReference>
<gene>
    <name evidence="2" type="ORF">E0F89_05805</name>
</gene>
<dbReference type="OrthoDB" id="1441139at2"/>
<name>A0A4R5B243_9FLAO</name>
<reference evidence="2 3" key="1">
    <citation type="submission" date="2019-03" db="EMBL/GenBank/DDBJ databases">
        <title>Flavobacterium AT-3-2 sp. nov., isolated from arctic soil.</title>
        <authorList>
            <person name="Chaudhary D.K."/>
        </authorList>
    </citation>
    <scope>NUCLEOTIDE SEQUENCE [LARGE SCALE GENOMIC DNA]</scope>
    <source>
        <strain evidence="2 3">AT-3-2</strain>
    </source>
</reference>
<dbReference type="InterPro" id="IPR057888">
    <property type="entry name" value="crAss_MUZ_C"/>
</dbReference>